<proteinExistence type="predicted"/>
<protein>
    <submittedName>
        <fullName evidence="1">Uncharacterized protein</fullName>
    </submittedName>
</protein>
<dbReference type="EMBL" id="LR796397">
    <property type="protein sequence ID" value="CAB4141916.1"/>
    <property type="molecule type" value="Genomic_DNA"/>
</dbReference>
<evidence type="ECO:0000313" key="1">
    <source>
        <dbReference type="EMBL" id="CAB4141916.1"/>
    </source>
</evidence>
<gene>
    <name evidence="1" type="ORF">UFOVP428_24</name>
</gene>
<reference evidence="1" key="1">
    <citation type="submission" date="2020-04" db="EMBL/GenBank/DDBJ databases">
        <authorList>
            <person name="Chiriac C."/>
            <person name="Salcher M."/>
            <person name="Ghai R."/>
            <person name="Kavagutti S V."/>
        </authorList>
    </citation>
    <scope>NUCLEOTIDE SEQUENCE</scope>
</reference>
<organism evidence="1">
    <name type="scientific">uncultured Caudovirales phage</name>
    <dbReference type="NCBI Taxonomy" id="2100421"/>
    <lineage>
        <taxon>Viruses</taxon>
        <taxon>Duplodnaviria</taxon>
        <taxon>Heunggongvirae</taxon>
        <taxon>Uroviricota</taxon>
        <taxon>Caudoviricetes</taxon>
        <taxon>Peduoviridae</taxon>
        <taxon>Maltschvirus</taxon>
        <taxon>Maltschvirus maltsch</taxon>
    </lineage>
</organism>
<name>A0A6J5MA43_9CAUD</name>
<accession>A0A6J5MA43</accession>
<sequence>MAANTSPIFALVPETKIVTVTAATTDRTGATTTNLVELLTATTDGTKITQIGAKVAGSNSATSVLIFITNTSGTSPKLYDEIALPAITASTTVTSQRQVTAYSDLQLKSGQKVLVGITVAVSDGVNIFAIKGDY</sequence>